<sequence>VHMRLVALELLLAHGPVCSSGPALGRGGRHALL</sequence>
<protein>
    <submittedName>
        <fullName evidence="1">Uncharacterized protein</fullName>
    </submittedName>
</protein>
<dbReference type="EMBL" id="CADCWK010000206">
    <property type="protein sequence ID" value="CAA9563816.1"/>
    <property type="molecule type" value="Genomic_DNA"/>
</dbReference>
<feature type="non-terminal residue" evidence="1">
    <location>
        <position position="33"/>
    </location>
</feature>
<name>A0A6J4V0U8_9BACT</name>
<proteinExistence type="predicted"/>
<evidence type="ECO:0000313" key="1">
    <source>
        <dbReference type="EMBL" id="CAA9563816.1"/>
    </source>
</evidence>
<gene>
    <name evidence="1" type="ORF">AVDCRST_MAG33-1892</name>
</gene>
<organism evidence="1">
    <name type="scientific">uncultured Thermomicrobiales bacterium</name>
    <dbReference type="NCBI Taxonomy" id="1645740"/>
    <lineage>
        <taxon>Bacteria</taxon>
        <taxon>Pseudomonadati</taxon>
        <taxon>Thermomicrobiota</taxon>
        <taxon>Thermomicrobia</taxon>
        <taxon>Thermomicrobiales</taxon>
        <taxon>environmental samples</taxon>
    </lineage>
</organism>
<dbReference type="AlphaFoldDB" id="A0A6J4V0U8"/>
<feature type="non-terminal residue" evidence="1">
    <location>
        <position position="1"/>
    </location>
</feature>
<accession>A0A6J4V0U8</accession>
<reference evidence="1" key="1">
    <citation type="submission" date="2020-02" db="EMBL/GenBank/DDBJ databases">
        <authorList>
            <person name="Meier V. D."/>
        </authorList>
    </citation>
    <scope>NUCLEOTIDE SEQUENCE</scope>
    <source>
        <strain evidence="1">AVDCRST_MAG33</strain>
    </source>
</reference>